<keyword evidence="7 11" id="KW-1133">Transmembrane helix</keyword>
<evidence type="ECO:0000313" key="14">
    <source>
        <dbReference type="Proteomes" id="UP001378188"/>
    </source>
</evidence>
<dbReference type="Gene3D" id="1.20.120.220">
    <property type="entry name" value="ATP synthase, F0 complex, subunit A"/>
    <property type="match status" value="1"/>
</dbReference>
<evidence type="ECO:0000256" key="4">
    <source>
        <dbReference type="ARBA" id="ARBA00022547"/>
    </source>
</evidence>
<comment type="subcellular location">
    <subcellularLocation>
        <location evidence="11 12">Cell membrane</location>
        <topology evidence="11 12">Multi-pass membrane protein</topology>
    </subcellularLocation>
    <subcellularLocation>
        <location evidence="1">Membrane</location>
        <topology evidence="1">Multi-pass membrane protein</topology>
    </subcellularLocation>
</comment>
<dbReference type="GO" id="GO:0045259">
    <property type="term" value="C:proton-transporting ATP synthase complex"/>
    <property type="evidence" value="ECO:0007669"/>
    <property type="project" value="UniProtKB-KW"/>
</dbReference>
<evidence type="ECO:0000256" key="12">
    <source>
        <dbReference type="RuleBase" id="RU000483"/>
    </source>
</evidence>
<keyword evidence="5 11" id="KW-0812">Transmembrane</keyword>
<evidence type="ECO:0000256" key="1">
    <source>
        <dbReference type="ARBA" id="ARBA00004141"/>
    </source>
</evidence>
<evidence type="ECO:0000256" key="9">
    <source>
        <dbReference type="ARBA" id="ARBA00023136"/>
    </source>
</evidence>
<dbReference type="InterPro" id="IPR045083">
    <property type="entry name" value="ATP_synth_F0_asu_bact/mt"/>
</dbReference>
<accession>A0AAW9RS40</accession>
<comment type="caution">
    <text evidence="13">The sequence shown here is derived from an EMBL/GenBank/DDBJ whole genome shotgun (WGS) entry which is preliminary data.</text>
</comment>
<dbReference type="PRINTS" id="PR00123">
    <property type="entry name" value="ATPASEA"/>
</dbReference>
<keyword evidence="14" id="KW-1185">Reference proteome</keyword>
<dbReference type="FunFam" id="1.20.120.220:FF:000003">
    <property type="entry name" value="ATP synthase subunit a"/>
    <property type="match status" value="1"/>
</dbReference>
<keyword evidence="10 11" id="KW-0066">ATP synthesis</keyword>
<evidence type="ECO:0000256" key="11">
    <source>
        <dbReference type="HAMAP-Rule" id="MF_01393"/>
    </source>
</evidence>
<evidence type="ECO:0000256" key="3">
    <source>
        <dbReference type="ARBA" id="ARBA00022448"/>
    </source>
</evidence>
<keyword evidence="4 11" id="KW-0138">CF(0)</keyword>
<dbReference type="InterPro" id="IPR023011">
    <property type="entry name" value="ATP_synth_F0_asu_AS"/>
</dbReference>
<evidence type="ECO:0000313" key="13">
    <source>
        <dbReference type="EMBL" id="MEJ8571744.1"/>
    </source>
</evidence>
<keyword evidence="11" id="KW-1003">Cell membrane</keyword>
<evidence type="ECO:0000256" key="2">
    <source>
        <dbReference type="ARBA" id="ARBA00006810"/>
    </source>
</evidence>
<dbReference type="InterPro" id="IPR000568">
    <property type="entry name" value="ATP_synth_F0_asu"/>
</dbReference>
<feature type="transmembrane region" description="Helical" evidence="11">
    <location>
        <begin position="158"/>
        <end position="181"/>
    </location>
</feature>
<feature type="transmembrane region" description="Helical" evidence="11">
    <location>
        <begin position="232"/>
        <end position="251"/>
    </location>
</feature>
<dbReference type="PROSITE" id="PS00449">
    <property type="entry name" value="ATPASE_A"/>
    <property type="match status" value="1"/>
</dbReference>
<evidence type="ECO:0000256" key="7">
    <source>
        <dbReference type="ARBA" id="ARBA00022989"/>
    </source>
</evidence>
<feature type="transmembrane region" description="Helical" evidence="11">
    <location>
        <begin position="45"/>
        <end position="69"/>
    </location>
</feature>
<reference evidence="13 14" key="1">
    <citation type="submission" date="2024-02" db="EMBL/GenBank/DDBJ databases">
        <title>Genome analysis and characterization of Microbaculum marinisediminis sp. nov., isolated from marine sediment.</title>
        <authorList>
            <person name="Du Z.-J."/>
            <person name="Ye Y.-Q."/>
            <person name="Zhang Z.-R."/>
            <person name="Yuan S.-M."/>
            <person name="Zhang X.-Y."/>
        </authorList>
    </citation>
    <scope>NUCLEOTIDE SEQUENCE [LARGE SCALE GENOMIC DNA]</scope>
    <source>
        <strain evidence="13 14">SDUM1044001</strain>
    </source>
</reference>
<gene>
    <name evidence="11" type="primary">atpB</name>
    <name evidence="13" type="ORF">V3328_09690</name>
</gene>
<dbReference type="NCBIfam" id="NF004482">
    <property type="entry name" value="PRK05815.2-4"/>
    <property type="match status" value="1"/>
</dbReference>
<feature type="transmembrane region" description="Helical" evidence="11">
    <location>
        <begin position="99"/>
        <end position="123"/>
    </location>
</feature>
<dbReference type="GO" id="GO:0005886">
    <property type="term" value="C:plasma membrane"/>
    <property type="evidence" value="ECO:0007669"/>
    <property type="project" value="UniProtKB-SubCell"/>
</dbReference>
<keyword evidence="3 11" id="KW-0813">Transport</keyword>
<evidence type="ECO:0000256" key="8">
    <source>
        <dbReference type="ARBA" id="ARBA00023065"/>
    </source>
</evidence>
<dbReference type="Proteomes" id="UP001378188">
    <property type="component" value="Unassembled WGS sequence"/>
</dbReference>
<feature type="transmembrane region" description="Helical" evidence="11">
    <location>
        <begin position="201"/>
        <end position="225"/>
    </location>
</feature>
<evidence type="ECO:0000256" key="5">
    <source>
        <dbReference type="ARBA" id="ARBA00022692"/>
    </source>
</evidence>
<sequence length="258" mass="28132">MATETGHGAEAAGGAHAFDPMHQFEIQRILPLNIGGVDVSFTNSALFMVIIVILVTLFTAASMSGRALVPGRMQSMAELSYEFVANMIRENAGTEGMKFFPFVFTLFMFILFANMLGMIPYAFTVTSHIIVTFVLAMVVFIGVTIIGFVKHGAGFLRLFAPAGAPMVLMPLLIVIEVISYLTRPVSLSVRLFANMLAGHTMLKVFASFVVMLGFIGGWLPLAAMVAFTGLEFLVAFLQAYVFAILTCIYLNDALHMHH</sequence>
<keyword evidence="9 11" id="KW-0472">Membrane</keyword>
<evidence type="ECO:0000256" key="6">
    <source>
        <dbReference type="ARBA" id="ARBA00022781"/>
    </source>
</evidence>
<dbReference type="EMBL" id="JAZHOF010000003">
    <property type="protein sequence ID" value="MEJ8571744.1"/>
    <property type="molecule type" value="Genomic_DNA"/>
</dbReference>
<dbReference type="NCBIfam" id="TIGR01131">
    <property type="entry name" value="ATP_synt_6_or_A"/>
    <property type="match status" value="1"/>
</dbReference>
<keyword evidence="8 11" id="KW-0406">Ion transport</keyword>
<comment type="function">
    <text evidence="11 12">Key component of the proton channel; it plays a direct role in the translocation of protons across the membrane.</text>
</comment>
<evidence type="ECO:0000256" key="10">
    <source>
        <dbReference type="ARBA" id="ARBA00023310"/>
    </source>
</evidence>
<comment type="similarity">
    <text evidence="2 11 12">Belongs to the ATPase A chain family.</text>
</comment>
<dbReference type="Pfam" id="PF00119">
    <property type="entry name" value="ATP-synt_A"/>
    <property type="match status" value="1"/>
</dbReference>
<proteinExistence type="inferred from homology"/>
<dbReference type="PANTHER" id="PTHR11410">
    <property type="entry name" value="ATP SYNTHASE SUBUNIT A"/>
    <property type="match status" value="1"/>
</dbReference>
<dbReference type="GO" id="GO:0046933">
    <property type="term" value="F:proton-transporting ATP synthase activity, rotational mechanism"/>
    <property type="evidence" value="ECO:0007669"/>
    <property type="project" value="UniProtKB-UniRule"/>
</dbReference>
<dbReference type="PANTHER" id="PTHR11410:SF0">
    <property type="entry name" value="ATP SYNTHASE SUBUNIT A"/>
    <property type="match status" value="1"/>
</dbReference>
<name>A0AAW9RS40_9HYPH</name>
<feature type="transmembrane region" description="Helical" evidence="11">
    <location>
        <begin position="129"/>
        <end position="149"/>
    </location>
</feature>
<dbReference type="CDD" id="cd00310">
    <property type="entry name" value="ATP-synt_Fo_a_6"/>
    <property type="match status" value="1"/>
</dbReference>
<organism evidence="13 14">
    <name type="scientific">Microbaculum marinum</name>
    <dbReference type="NCBI Taxonomy" id="1764581"/>
    <lineage>
        <taxon>Bacteria</taxon>
        <taxon>Pseudomonadati</taxon>
        <taxon>Pseudomonadota</taxon>
        <taxon>Alphaproteobacteria</taxon>
        <taxon>Hyphomicrobiales</taxon>
        <taxon>Tepidamorphaceae</taxon>
        <taxon>Microbaculum</taxon>
    </lineage>
</organism>
<protein>
    <recommendedName>
        <fullName evidence="11 12">ATP synthase subunit a</fullName>
    </recommendedName>
    <alternativeName>
        <fullName evidence="11">ATP synthase F0 sector subunit a</fullName>
    </alternativeName>
    <alternativeName>
        <fullName evidence="11">F-ATPase subunit 6</fullName>
    </alternativeName>
</protein>
<dbReference type="SUPFAM" id="SSF81336">
    <property type="entry name" value="F1F0 ATP synthase subunit A"/>
    <property type="match status" value="1"/>
</dbReference>
<dbReference type="AlphaFoldDB" id="A0AAW9RS40"/>
<dbReference type="InterPro" id="IPR035908">
    <property type="entry name" value="F0_ATP_A_sf"/>
</dbReference>
<dbReference type="RefSeq" id="WP_340329436.1">
    <property type="nucleotide sequence ID" value="NZ_JAZHOF010000003.1"/>
</dbReference>
<dbReference type="HAMAP" id="MF_01393">
    <property type="entry name" value="ATP_synth_a_bact"/>
    <property type="match status" value="1"/>
</dbReference>
<keyword evidence="6 11" id="KW-0375">Hydrogen ion transport</keyword>